<gene>
    <name evidence="1" type="ORF">SFUL_222</name>
</gene>
<evidence type="ECO:0000313" key="2">
    <source>
        <dbReference type="Proteomes" id="UP000013304"/>
    </source>
</evidence>
<dbReference type="EMBL" id="CP005080">
    <property type="protein sequence ID" value="AGK75206.1"/>
    <property type="molecule type" value="Genomic_DNA"/>
</dbReference>
<protein>
    <submittedName>
        <fullName evidence="1">Uncharacterized protein</fullName>
    </submittedName>
</protein>
<dbReference type="Proteomes" id="UP000013304">
    <property type="component" value="Chromosome"/>
</dbReference>
<dbReference type="KEGG" id="sfi:SFUL_222"/>
<evidence type="ECO:0000313" key="1">
    <source>
        <dbReference type="EMBL" id="AGK75206.1"/>
    </source>
</evidence>
<organism evidence="1 2">
    <name type="scientific">Streptomyces microflavus DSM 40593</name>
    <dbReference type="NCBI Taxonomy" id="1303692"/>
    <lineage>
        <taxon>Bacteria</taxon>
        <taxon>Bacillati</taxon>
        <taxon>Actinomycetota</taxon>
        <taxon>Actinomycetes</taxon>
        <taxon>Kitasatosporales</taxon>
        <taxon>Streptomycetaceae</taxon>
        <taxon>Streptomyces</taxon>
    </lineage>
</organism>
<proteinExistence type="predicted"/>
<accession>N0CGE2</accession>
<reference evidence="1 2" key="1">
    <citation type="submission" date="2013-04" db="EMBL/GenBank/DDBJ databases">
        <title>Complete genome sequence of Streptomyces fulvissimus.</title>
        <authorList>
            <person name="Myronovskyi M."/>
            <person name="Tokovenko B."/>
            <person name="Manderscheid N."/>
            <person name="Petzke L."/>
            <person name="Luzhetskyy A."/>
        </authorList>
    </citation>
    <scope>NUCLEOTIDE SEQUENCE [LARGE SCALE GENOMIC DNA]</scope>
    <source>
        <strain evidence="1 2">DSM 40593</strain>
    </source>
</reference>
<name>N0CGE2_STRMI</name>
<sequence length="287" mass="32236">MSRTPSRWARIWRGRRRRTPNRAVVPPSVKPWARSDELDRCPVPPKDQDWVERWMTWCVKEFGPEAVKRETALPSSGLFPADFVGTPAQIEELVGRVCMVMGVDPGDVRVRYFDSADEAPDALRSGGRRHRAVGRYHKADGHAVIELDLREAGQPAVLTAIIAHELGHVRLLGEDRIQGLDVDHERLTDLVTVFLGMGFFTANAAYRFTKSVQGFSVLPLGDLTERMLTGTALDPTHHLGYLTERQFGYALACYCLLRGETDPPWSRLLEPGARAALRQGLRYLARP</sequence>
<dbReference type="PATRIC" id="fig|1303692.3.peg.228"/>
<dbReference type="HOGENOM" id="CLU_071557_0_0_11"/>
<dbReference type="eggNOG" id="COG0501">
    <property type="taxonomic scope" value="Bacteria"/>
</dbReference>
<dbReference type="AlphaFoldDB" id="N0CGE2"/>